<dbReference type="InterPro" id="IPR011495">
    <property type="entry name" value="Sig_transdc_His_kin_sub2_dim/P"/>
</dbReference>
<keyword evidence="3" id="KW-0597">Phosphoprotein</keyword>
<dbReference type="CDD" id="cd12915">
    <property type="entry name" value="PDC2_DGC_like"/>
    <property type="match status" value="1"/>
</dbReference>
<gene>
    <name evidence="10" type="ORF">HND93_16110</name>
</gene>
<dbReference type="SMART" id="SM00387">
    <property type="entry name" value="HATPase_c"/>
    <property type="match status" value="1"/>
</dbReference>
<evidence type="ECO:0000313" key="11">
    <source>
        <dbReference type="Proteomes" id="UP000584642"/>
    </source>
</evidence>
<evidence type="ECO:0000256" key="5">
    <source>
        <dbReference type="ARBA" id="ARBA00022741"/>
    </source>
</evidence>
<dbReference type="PANTHER" id="PTHR41523">
    <property type="entry name" value="TWO-COMPONENT SYSTEM SENSOR PROTEIN"/>
    <property type="match status" value="1"/>
</dbReference>
<name>A0ABX2TA69_9PROT</name>
<feature type="transmembrane region" description="Helical" evidence="8">
    <location>
        <begin position="20"/>
        <end position="40"/>
    </location>
</feature>
<dbReference type="EC" id="2.7.13.3" evidence="2"/>
<comment type="caution">
    <text evidence="10">The sequence shown here is derived from an EMBL/GenBank/DDBJ whole genome shotgun (WGS) entry which is preliminary data.</text>
</comment>
<evidence type="ECO:0000256" key="1">
    <source>
        <dbReference type="ARBA" id="ARBA00000085"/>
    </source>
</evidence>
<keyword evidence="8" id="KW-0812">Transmembrane</keyword>
<dbReference type="Proteomes" id="UP000584642">
    <property type="component" value="Unassembled WGS sequence"/>
</dbReference>
<dbReference type="InterPro" id="IPR003594">
    <property type="entry name" value="HATPase_dom"/>
</dbReference>
<evidence type="ECO:0000256" key="4">
    <source>
        <dbReference type="ARBA" id="ARBA00022679"/>
    </source>
</evidence>
<organism evidence="10 11">
    <name type="scientific">Azospirillum oleiclasticum</name>
    <dbReference type="NCBI Taxonomy" id="2735135"/>
    <lineage>
        <taxon>Bacteria</taxon>
        <taxon>Pseudomonadati</taxon>
        <taxon>Pseudomonadota</taxon>
        <taxon>Alphaproteobacteria</taxon>
        <taxon>Rhodospirillales</taxon>
        <taxon>Azospirillaceae</taxon>
        <taxon>Azospirillum</taxon>
    </lineage>
</organism>
<dbReference type="InterPro" id="IPR036890">
    <property type="entry name" value="HATPase_C_sf"/>
</dbReference>
<dbReference type="Pfam" id="PF13581">
    <property type="entry name" value="HATPase_c_2"/>
    <property type="match status" value="1"/>
</dbReference>
<keyword evidence="8" id="KW-1133">Transmembrane helix</keyword>
<keyword evidence="11" id="KW-1185">Reference proteome</keyword>
<evidence type="ECO:0000259" key="9">
    <source>
        <dbReference type="SMART" id="SM00387"/>
    </source>
</evidence>
<evidence type="ECO:0000256" key="3">
    <source>
        <dbReference type="ARBA" id="ARBA00022553"/>
    </source>
</evidence>
<feature type="transmembrane region" description="Helical" evidence="8">
    <location>
        <begin position="288"/>
        <end position="310"/>
    </location>
</feature>
<dbReference type="RefSeq" id="WP_180283015.1">
    <property type="nucleotide sequence ID" value="NZ_JABFDB010000011.1"/>
</dbReference>
<dbReference type="PANTHER" id="PTHR41523:SF8">
    <property type="entry name" value="ETHYLENE RESPONSE SENSOR PROTEIN"/>
    <property type="match status" value="1"/>
</dbReference>
<dbReference type="Pfam" id="PF07568">
    <property type="entry name" value="HisKA_2"/>
    <property type="match status" value="1"/>
</dbReference>
<accession>A0ABX2TA69</accession>
<proteinExistence type="predicted"/>
<evidence type="ECO:0000256" key="8">
    <source>
        <dbReference type="SAM" id="Phobius"/>
    </source>
</evidence>
<keyword evidence="7" id="KW-0067">ATP-binding</keyword>
<feature type="domain" description="Histidine kinase/HSP90-like ATPase" evidence="9">
    <location>
        <begin position="449"/>
        <end position="548"/>
    </location>
</feature>
<reference evidence="10 11" key="1">
    <citation type="submission" date="2020-05" db="EMBL/GenBank/DDBJ databases">
        <title>Azospirillum oleiclasticum sp. nov, a nitrogen-fixing and heavy crude oil-emulsifying bacterium isolated from the crude oil of Yumen Oilfield.</title>
        <authorList>
            <person name="Wu D."/>
            <person name="Cai M."/>
            <person name="Zhang X."/>
        </authorList>
    </citation>
    <scope>NUCLEOTIDE SEQUENCE [LARGE SCALE GENOMIC DNA]</scope>
    <source>
        <strain evidence="10 11">ROY-1-1-2</strain>
    </source>
</reference>
<keyword evidence="5" id="KW-0547">Nucleotide-binding</keyword>
<dbReference type="SUPFAM" id="SSF55874">
    <property type="entry name" value="ATPase domain of HSP90 chaperone/DNA topoisomerase II/histidine kinase"/>
    <property type="match status" value="1"/>
</dbReference>
<evidence type="ECO:0000256" key="2">
    <source>
        <dbReference type="ARBA" id="ARBA00012438"/>
    </source>
</evidence>
<dbReference type="CDD" id="cd12914">
    <property type="entry name" value="PDC1_DGC_like"/>
    <property type="match status" value="1"/>
</dbReference>
<protein>
    <recommendedName>
        <fullName evidence="2">histidine kinase</fullName>
        <ecNumber evidence="2">2.7.13.3</ecNumber>
    </recommendedName>
</protein>
<evidence type="ECO:0000256" key="7">
    <source>
        <dbReference type="ARBA" id="ARBA00022840"/>
    </source>
</evidence>
<comment type="catalytic activity">
    <reaction evidence="1">
        <text>ATP + protein L-histidine = ADP + protein N-phospho-L-histidine.</text>
        <dbReference type="EC" id="2.7.13.3"/>
    </reaction>
</comment>
<dbReference type="Gene3D" id="3.30.450.20">
    <property type="entry name" value="PAS domain"/>
    <property type="match status" value="3"/>
</dbReference>
<sequence length="561" mass="61604">MTDSGQGAQAPPSARLEAAIAWLAVAGLVLLVSAVGILALHLRDKVMEEAEARATDTVRVLAEHAARLFDAADLLVVRAAEETRNRDWDEMERSTVTWDRLRREAVRFPFVDAVWLNDANGRLRLTTFRFPAPSTTVTDRDFFTIHTDGPDIPYVSELIVGRVTGEPTFLVSRRLANPFDGFRGIASITMKPAYFSDFYRQLDLPYAPTILLYRSGGKDVVVQHPAPSPGATTPFDATVAAAMREAPFGGTVHDGSTLFTYRALAEWPVGVAVRLDLRLADAAWRRTLWPYLLVAMAGATALVGLAAFGFRQARAVRRAQRALEDRVRDRTASLEAALDQRNALVAQKDLLMQEVNHRIKNSLQMVSSLLALQGQSAPEGEARRQIAEAGRRVRAVSDIHTLLYRGQDVRAVPFHDYLAALCRDLERSAMQGEEWRLELALEPAEVPTDRAVPLGLIANELVMNAVKHAYPDSGDKPVRVGLARVDAEVVRLTVADRGTGLPEGFDWRRSRSLGMRVVHALSAQLGAGLEVRDTAPGTEFAVTVRLSAWEEEQSAAVSAPP</sequence>
<keyword evidence="4" id="KW-0808">Transferase</keyword>
<keyword evidence="6" id="KW-0418">Kinase</keyword>
<keyword evidence="8" id="KW-0472">Membrane</keyword>
<evidence type="ECO:0000313" key="10">
    <source>
        <dbReference type="EMBL" id="NYZ21242.1"/>
    </source>
</evidence>
<dbReference type="Gene3D" id="3.30.565.10">
    <property type="entry name" value="Histidine kinase-like ATPase, C-terminal domain"/>
    <property type="match status" value="1"/>
</dbReference>
<dbReference type="EMBL" id="JABFDB010000011">
    <property type="protein sequence ID" value="NYZ21242.1"/>
    <property type="molecule type" value="Genomic_DNA"/>
</dbReference>
<evidence type="ECO:0000256" key="6">
    <source>
        <dbReference type="ARBA" id="ARBA00022777"/>
    </source>
</evidence>